<feature type="transmembrane region" description="Helical" evidence="2">
    <location>
        <begin position="221"/>
        <end position="241"/>
    </location>
</feature>
<reference evidence="3 4" key="1">
    <citation type="submission" date="2016-04" db="EMBL/GenBank/DDBJ databases">
        <title>A degradative enzymes factory behind the ericoid mycorrhizal symbiosis.</title>
        <authorList>
            <consortium name="DOE Joint Genome Institute"/>
            <person name="Martino E."/>
            <person name="Morin E."/>
            <person name="Grelet G."/>
            <person name="Kuo A."/>
            <person name="Kohler A."/>
            <person name="Daghino S."/>
            <person name="Barry K."/>
            <person name="Choi C."/>
            <person name="Cichocki N."/>
            <person name="Clum A."/>
            <person name="Copeland A."/>
            <person name="Hainaut M."/>
            <person name="Haridas S."/>
            <person name="Labutti K."/>
            <person name="Lindquist E."/>
            <person name="Lipzen A."/>
            <person name="Khouja H.-R."/>
            <person name="Murat C."/>
            <person name="Ohm R."/>
            <person name="Olson A."/>
            <person name="Spatafora J."/>
            <person name="Veneault-Fourrey C."/>
            <person name="Henrissat B."/>
            <person name="Grigoriev I."/>
            <person name="Martin F."/>
            <person name="Perotto S."/>
        </authorList>
    </citation>
    <scope>NUCLEOTIDE SEQUENCE [LARGE SCALE GENOMIC DNA]</scope>
    <source>
        <strain evidence="3 4">F</strain>
    </source>
</reference>
<dbReference type="GO" id="GO:0031505">
    <property type="term" value="P:fungal-type cell wall organization"/>
    <property type="evidence" value="ECO:0007669"/>
    <property type="project" value="TreeGrafter"/>
</dbReference>
<keyword evidence="2" id="KW-1133">Transmembrane helix</keyword>
<feature type="region of interest" description="Disordered" evidence="1">
    <location>
        <begin position="326"/>
        <end position="370"/>
    </location>
</feature>
<dbReference type="InterPro" id="IPR052413">
    <property type="entry name" value="SUR7_domain"/>
</dbReference>
<dbReference type="OrthoDB" id="4480814at2759"/>
<dbReference type="Proteomes" id="UP000235786">
    <property type="component" value="Unassembled WGS sequence"/>
</dbReference>
<dbReference type="PANTHER" id="PTHR28019:SF2">
    <property type="entry name" value="CELL MEMBRANE PROTEIN YLR413W-RELATED"/>
    <property type="match status" value="1"/>
</dbReference>
<evidence type="ECO:0000256" key="2">
    <source>
        <dbReference type="SAM" id="Phobius"/>
    </source>
</evidence>
<feature type="transmembrane region" description="Helical" evidence="2">
    <location>
        <begin position="171"/>
        <end position="197"/>
    </location>
</feature>
<gene>
    <name evidence="3" type="ORF">L207DRAFT_459023</name>
</gene>
<accession>A0A2J6RPI5</accession>
<protein>
    <recommendedName>
        <fullName evidence="5">SUR7-domain-containing protein</fullName>
    </recommendedName>
</protein>
<dbReference type="InterPro" id="IPR009571">
    <property type="entry name" value="SUR7/Rim9-like_fungi"/>
</dbReference>
<feature type="region of interest" description="Disordered" evidence="1">
    <location>
        <begin position="245"/>
        <end position="270"/>
    </location>
</feature>
<dbReference type="GO" id="GO:0005886">
    <property type="term" value="C:plasma membrane"/>
    <property type="evidence" value="ECO:0007669"/>
    <property type="project" value="InterPro"/>
</dbReference>
<feature type="compositionally biased region" description="Basic and acidic residues" evidence="1">
    <location>
        <begin position="356"/>
        <end position="370"/>
    </location>
</feature>
<dbReference type="PANTHER" id="PTHR28019">
    <property type="entry name" value="CELL MEMBRANE PROTEIN YLR413W-RELATED"/>
    <property type="match status" value="1"/>
</dbReference>
<dbReference type="Pfam" id="PF06687">
    <property type="entry name" value="SUR7"/>
    <property type="match status" value="1"/>
</dbReference>
<evidence type="ECO:0008006" key="5">
    <source>
        <dbReference type="Google" id="ProtNLM"/>
    </source>
</evidence>
<dbReference type="EMBL" id="KZ613945">
    <property type="protein sequence ID" value="PMD40426.1"/>
    <property type="molecule type" value="Genomic_DNA"/>
</dbReference>
<sequence>MRGFIPPVLCLLTLVLIVLVLIAGSSSHVLVDWFFLKADTTALSVPAKLSSSTYLKALSTVAKTDYVGSNSSASSLGLATSYTISLLSYCAESSTSTVCSKPQFGFHFDPLSDLQLANTGLGGTLPATFTKAISSYGSASKFLGGAYLLAFVLTFLTPFFGILASCCAPRAIIGGAITSSLATIFLLAASALSVAIFKTVKSAFDSDLGPAGIKTSFGDKLYVLTWIATVLSLISSVLLCASSRSSNRKGKSRGMIIPSSTDKDGSKVGVVSSTAGPRPLTLLQRSLTWNKHKYAQLSAKKKPSPVVKVTGADDYDDEDVLLEQRGFGGGEDEEEEEMVRSSTRGIPLTAISGSKPAKDTDAAYEPFRHV</sequence>
<keyword evidence="4" id="KW-1185">Reference proteome</keyword>
<evidence type="ECO:0000313" key="3">
    <source>
        <dbReference type="EMBL" id="PMD40426.1"/>
    </source>
</evidence>
<dbReference type="GO" id="GO:0051285">
    <property type="term" value="C:cell cortex of cell tip"/>
    <property type="evidence" value="ECO:0007669"/>
    <property type="project" value="TreeGrafter"/>
</dbReference>
<keyword evidence="2" id="KW-0812">Transmembrane</keyword>
<keyword evidence="2" id="KW-0472">Membrane</keyword>
<name>A0A2J6RPI5_HYAVF</name>
<evidence type="ECO:0000313" key="4">
    <source>
        <dbReference type="Proteomes" id="UP000235786"/>
    </source>
</evidence>
<proteinExistence type="predicted"/>
<feature type="transmembrane region" description="Helical" evidence="2">
    <location>
        <begin position="144"/>
        <end position="164"/>
    </location>
</feature>
<organism evidence="3 4">
    <name type="scientific">Hyaloscypha variabilis (strain UAMH 11265 / GT02V1 / F)</name>
    <name type="common">Meliniomyces variabilis</name>
    <dbReference type="NCBI Taxonomy" id="1149755"/>
    <lineage>
        <taxon>Eukaryota</taxon>
        <taxon>Fungi</taxon>
        <taxon>Dikarya</taxon>
        <taxon>Ascomycota</taxon>
        <taxon>Pezizomycotina</taxon>
        <taxon>Leotiomycetes</taxon>
        <taxon>Helotiales</taxon>
        <taxon>Hyaloscyphaceae</taxon>
        <taxon>Hyaloscypha</taxon>
        <taxon>Hyaloscypha variabilis</taxon>
    </lineage>
</organism>
<evidence type="ECO:0000256" key="1">
    <source>
        <dbReference type="SAM" id="MobiDB-lite"/>
    </source>
</evidence>
<dbReference type="AlphaFoldDB" id="A0A2J6RPI5"/>